<dbReference type="EMBL" id="CM047739">
    <property type="protein sequence ID" value="KAJ0043076.1"/>
    <property type="molecule type" value="Genomic_DNA"/>
</dbReference>
<name>A0ACC0YYU2_9ROSI</name>
<evidence type="ECO:0000313" key="1">
    <source>
        <dbReference type="EMBL" id="KAJ0043076.1"/>
    </source>
</evidence>
<reference evidence="2" key="1">
    <citation type="journal article" date="2023" name="G3 (Bethesda)">
        <title>Genome assembly and association tests identify interacting loci associated with vigor, precocity, and sex in interspecific pistachio rootstocks.</title>
        <authorList>
            <person name="Palmer W."/>
            <person name="Jacygrad E."/>
            <person name="Sagayaradj S."/>
            <person name="Cavanaugh K."/>
            <person name="Han R."/>
            <person name="Bertier L."/>
            <person name="Beede B."/>
            <person name="Kafkas S."/>
            <person name="Golino D."/>
            <person name="Preece J."/>
            <person name="Michelmore R."/>
        </authorList>
    </citation>
    <scope>NUCLEOTIDE SEQUENCE [LARGE SCALE GENOMIC DNA]</scope>
</reference>
<protein>
    <submittedName>
        <fullName evidence="1">Uncharacterized protein</fullName>
    </submittedName>
</protein>
<evidence type="ECO:0000313" key="2">
    <source>
        <dbReference type="Proteomes" id="UP001163603"/>
    </source>
</evidence>
<gene>
    <name evidence="1" type="ORF">Pint_18165</name>
</gene>
<dbReference type="Proteomes" id="UP001163603">
    <property type="component" value="Chromosome 4"/>
</dbReference>
<comment type="caution">
    <text evidence="1">The sequence shown here is derived from an EMBL/GenBank/DDBJ whole genome shotgun (WGS) entry which is preliminary data.</text>
</comment>
<keyword evidence="2" id="KW-1185">Reference proteome</keyword>
<proteinExistence type="predicted"/>
<accession>A0ACC0YYU2</accession>
<organism evidence="1 2">
    <name type="scientific">Pistacia integerrima</name>
    <dbReference type="NCBI Taxonomy" id="434235"/>
    <lineage>
        <taxon>Eukaryota</taxon>
        <taxon>Viridiplantae</taxon>
        <taxon>Streptophyta</taxon>
        <taxon>Embryophyta</taxon>
        <taxon>Tracheophyta</taxon>
        <taxon>Spermatophyta</taxon>
        <taxon>Magnoliopsida</taxon>
        <taxon>eudicotyledons</taxon>
        <taxon>Gunneridae</taxon>
        <taxon>Pentapetalae</taxon>
        <taxon>rosids</taxon>
        <taxon>malvids</taxon>
        <taxon>Sapindales</taxon>
        <taxon>Anacardiaceae</taxon>
        <taxon>Pistacia</taxon>
    </lineage>
</organism>
<sequence length="286" mass="31961">MACTPGQVIRCKATAAWEAGKPLVIEEVEVAPPQANEVRASLGPNPGLEYDHYRELYPDAEKIVRSIMSQLYCEQKDVSAALLRVFFQDCFIRACDASLFLDDSNDNTNHSIERWAVLHSTLKGFDKIDLIKAELERACPGVVSGADTLALATRDGILLETMDEIPKPDGNLSRTLHLFSLRGFNERETVKSLRGTQHWKNELSVHSRPPLQLYGDRFDTHYFRSLLRGKGLLFADQQLMADEKTATLVKAYTSGDGTIVRMDFARAMVKMSNLGSPVRISRSGQE</sequence>